<evidence type="ECO:0000256" key="5">
    <source>
        <dbReference type="HAMAP-Rule" id="MF_00374"/>
    </source>
</evidence>
<evidence type="ECO:0000256" key="1">
    <source>
        <dbReference type="ARBA" id="ARBA00009254"/>
    </source>
</evidence>
<evidence type="ECO:0000256" key="2">
    <source>
        <dbReference type="ARBA" id="ARBA00022980"/>
    </source>
</evidence>
<proteinExistence type="inferred from homology"/>
<comment type="similarity">
    <text evidence="1 5">Belongs to the universal ribosomal protein uL29 family.</text>
</comment>
<dbReference type="NCBIfam" id="TIGR00012">
    <property type="entry name" value="L29"/>
    <property type="match status" value="1"/>
</dbReference>
<evidence type="ECO:0000313" key="7">
    <source>
        <dbReference type="Proteomes" id="UP000276634"/>
    </source>
</evidence>
<dbReference type="FunFam" id="1.10.287.310:FF:000001">
    <property type="entry name" value="50S ribosomal protein L29"/>
    <property type="match status" value="1"/>
</dbReference>
<dbReference type="OrthoDB" id="9815192at2"/>
<dbReference type="EMBL" id="RJVI01000001">
    <property type="protein sequence ID" value="ROR34832.1"/>
    <property type="molecule type" value="Genomic_DNA"/>
</dbReference>
<dbReference type="InterPro" id="IPR001854">
    <property type="entry name" value="Ribosomal_uL29"/>
</dbReference>
<dbReference type="InterPro" id="IPR050063">
    <property type="entry name" value="Ribosomal_protein_uL29"/>
</dbReference>
<evidence type="ECO:0000313" key="6">
    <source>
        <dbReference type="EMBL" id="ROR34832.1"/>
    </source>
</evidence>
<accession>A0A3N1YB12</accession>
<protein>
    <recommendedName>
        <fullName evidence="4 5">Large ribosomal subunit protein uL29</fullName>
    </recommendedName>
</protein>
<comment type="caution">
    <text evidence="6">The sequence shown here is derived from an EMBL/GenBank/DDBJ whole genome shotgun (WGS) entry which is preliminary data.</text>
</comment>
<keyword evidence="3 5" id="KW-0687">Ribonucleoprotein</keyword>
<organism evidence="6 7">
    <name type="scientific">Inmirania thermothiophila</name>
    <dbReference type="NCBI Taxonomy" id="1750597"/>
    <lineage>
        <taxon>Bacteria</taxon>
        <taxon>Pseudomonadati</taxon>
        <taxon>Pseudomonadota</taxon>
        <taxon>Gammaproteobacteria</taxon>
        <taxon>Chromatiales</taxon>
        <taxon>Ectothiorhodospiraceae</taxon>
        <taxon>Inmirania</taxon>
    </lineage>
</organism>
<evidence type="ECO:0000256" key="4">
    <source>
        <dbReference type="ARBA" id="ARBA00035204"/>
    </source>
</evidence>
<dbReference type="HAMAP" id="MF_00374">
    <property type="entry name" value="Ribosomal_uL29"/>
    <property type="match status" value="1"/>
</dbReference>
<gene>
    <name evidence="5" type="primary">rpmC</name>
    <name evidence="6" type="ORF">EDC57_0741</name>
</gene>
<keyword evidence="7" id="KW-1185">Reference proteome</keyword>
<reference evidence="6 7" key="1">
    <citation type="submission" date="2018-11" db="EMBL/GenBank/DDBJ databases">
        <title>Genomic Encyclopedia of Type Strains, Phase IV (KMG-IV): sequencing the most valuable type-strain genomes for metagenomic binning, comparative biology and taxonomic classification.</title>
        <authorList>
            <person name="Goeker M."/>
        </authorList>
    </citation>
    <scope>NUCLEOTIDE SEQUENCE [LARGE SCALE GENOMIC DNA]</scope>
    <source>
        <strain evidence="6 7">DSM 100275</strain>
    </source>
</reference>
<dbReference type="GO" id="GO:0022625">
    <property type="term" value="C:cytosolic large ribosomal subunit"/>
    <property type="evidence" value="ECO:0007669"/>
    <property type="project" value="TreeGrafter"/>
</dbReference>
<dbReference type="SUPFAM" id="SSF46561">
    <property type="entry name" value="Ribosomal protein L29 (L29p)"/>
    <property type="match status" value="1"/>
</dbReference>
<dbReference type="Gene3D" id="1.10.287.310">
    <property type="match status" value="1"/>
</dbReference>
<dbReference type="InterPro" id="IPR036049">
    <property type="entry name" value="Ribosomal_uL29_sf"/>
</dbReference>
<dbReference type="AlphaFoldDB" id="A0A3N1YB12"/>
<keyword evidence="2 5" id="KW-0689">Ribosomal protein</keyword>
<dbReference type="CDD" id="cd00427">
    <property type="entry name" value="Ribosomal_L29_HIP"/>
    <property type="match status" value="1"/>
</dbReference>
<dbReference type="Pfam" id="PF00831">
    <property type="entry name" value="Ribosomal_L29"/>
    <property type="match status" value="1"/>
</dbReference>
<sequence length="65" mass="7727">MKASELREKSVEELREELYGLLREQFNLRMQQGSGQQPRPHLFKRVRRDIARVKTVLREKTGSES</sequence>
<dbReference type="PANTHER" id="PTHR10916">
    <property type="entry name" value="60S RIBOSOMAL PROTEIN L35/50S RIBOSOMAL PROTEIN L29"/>
    <property type="match status" value="1"/>
</dbReference>
<dbReference type="RefSeq" id="WP_123400335.1">
    <property type="nucleotide sequence ID" value="NZ_RJVI01000001.1"/>
</dbReference>
<dbReference type="Proteomes" id="UP000276634">
    <property type="component" value="Unassembled WGS sequence"/>
</dbReference>
<dbReference type="PANTHER" id="PTHR10916:SF0">
    <property type="entry name" value="LARGE RIBOSOMAL SUBUNIT PROTEIN UL29C"/>
    <property type="match status" value="1"/>
</dbReference>
<evidence type="ECO:0000256" key="3">
    <source>
        <dbReference type="ARBA" id="ARBA00023274"/>
    </source>
</evidence>
<dbReference type="GO" id="GO:0003735">
    <property type="term" value="F:structural constituent of ribosome"/>
    <property type="evidence" value="ECO:0007669"/>
    <property type="project" value="InterPro"/>
</dbReference>
<dbReference type="GO" id="GO:0006412">
    <property type="term" value="P:translation"/>
    <property type="evidence" value="ECO:0007669"/>
    <property type="project" value="UniProtKB-UniRule"/>
</dbReference>
<name>A0A3N1YB12_9GAMM</name>